<evidence type="ECO:0000256" key="10">
    <source>
        <dbReference type="ARBA" id="ARBA00023008"/>
    </source>
</evidence>
<protein>
    <recommendedName>
        <fullName evidence="6">Copper-containing nitrite reductase</fullName>
        <ecNumber evidence="5">1.7.2.1</ecNumber>
    </recommendedName>
</protein>
<keyword evidence="10 12" id="KW-0186">Copper</keyword>
<evidence type="ECO:0000256" key="7">
    <source>
        <dbReference type="ARBA" id="ARBA00022723"/>
    </source>
</evidence>
<dbReference type="Gene3D" id="2.60.40.420">
    <property type="entry name" value="Cupredoxins - blue copper proteins"/>
    <property type="match status" value="2"/>
</dbReference>
<feature type="binding site" description="type 1 copper site" evidence="12">
    <location>
        <position position="161"/>
    </location>
    <ligand>
        <name>Cu cation</name>
        <dbReference type="ChEBI" id="CHEBI:23378"/>
        <label>1</label>
    </ligand>
</feature>
<comment type="cofactor">
    <cofactor evidence="2 12">
        <name>Cu(2+)</name>
        <dbReference type="ChEBI" id="CHEBI:29036"/>
    </cofactor>
</comment>
<dbReference type="SUPFAM" id="SSF49503">
    <property type="entry name" value="Cupredoxins"/>
    <property type="match status" value="2"/>
</dbReference>
<dbReference type="FunFam" id="2.60.40.420:FF:000093">
    <property type="entry name" value="Copper-containing nitrite reductase"/>
    <property type="match status" value="1"/>
</dbReference>
<dbReference type="InterPro" id="IPR045087">
    <property type="entry name" value="Cu-oxidase_fam"/>
</dbReference>
<feature type="binding site" description="type 1 copper site" evidence="12">
    <location>
        <position position="160"/>
    </location>
    <ligand>
        <name>Cu cation</name>
        <dbReference type="ChEBI" id="CHEBI:23378"/>
        <label>1</label>
    </ligand>
</feature>
<keyword evidence="7 12" id="KW-0479">Metal-binding</keyword>
<feature type="binding site" description="type 1 copper site" evidence="12">
    <location>
        <position position="174"/>
    </location>
    <ligand>
        <name>Cu cation</name>
        <dbReference type="ChEBI" id="CHEBI:23378"/>
        <label>1</label>
    </ligand>
</feature>
<feature type="binding site" description="type 1 copper site" evidence="12">
    <location>
        <position position="319"/>
    </location>
    <ligand>
        <name>Cu cation</name>
        <dbReference type="ChEBI" id="CHEBI:23378"/>
        <label>1</label>
    </ligand>
</feature>
<comment type="subunit">
    <text evidence="4">Homotrimer.</text>
</comment>
<keyword evidence="17" id="KW-1185">Reference proteome</keyword>
<dbReference type="InterPro" id="IPR011707">
    <property type="entry name" value="Cu-oxidase-like_N"/>
</dbReference>
<comment type="caution">
    <text evidence="16">The sequence shown here is derived from an EMBL/GenBank/DDBJ whole genome shotgun (WGS) entry which is preliminary data.</text>
</comment>
<evidence type="ECO:0000256" key="1">
    <source>
        <dbReference type="ARBA" id="ARBA00001960"/>
    </source>
</evidence>
<evidence type="ECO:0000256" key="3">
    <source>
        <dbReference type="ARBA" id="ARBA00010609"/>
    </source>
</evidence>
<evidence type="ECO:0000313" key="17">
    <source>
        <dbReference type="Proteomes" id="UP000473278"/>
    </source>
</evidence>
<evidence type="ECO:0000256" key="2">
    <source>
        <dbReference type="ARBA" id="ARBA00001973"/>
    </source>
</evidence>
<sequence>MKNIGGAVLSSSLLAGAGIPFSAQANNTPPITDAGQKPAAVKTDRVAADPTDIPAPIKRSRPKTHDIELLTKEVVTEIEDGVQFRFMTFGGQVPGPMIRVRQGDTIKLTLTSSPDNAMLHNVDFHSVYGTGGGANATYVSPGQSKTFKFKAMYPGAFIYHCAVPRLDYHISSGMYGMILVEPEEGLPAVDHEFYFGQNEVYTQQAAGSQGFLEFDHQNMQDEIPTYVTLNGEKYAITDERRGPLTVKKGETARVYLVNGGPNLASSFHPIGNVWTKVWREGAIASNPEKYVQTALVPPGSCGIFEMDFPVPSTIHLVDHALSRVANKGMKANIVVEGSKEPEIFDTTV</sequence>
<dbReference type="PANTHER" id="PTHR11709:SF394">
    <property type="entry name" value="FI03373P-RELATED"/>
    <property type="match status" value="1"/>
</dbReference>
<dbReference type="CDD" id="cd11020">
    <property type="entry name" value="CuRO_1_CuNIR"/>
    <property type="match status" value="1"/>
</dbReference>
<feature type="domain" description="Plastocyanin-like" evidence="15">
    <location>
        <begin position="76"/>
        <end position="184"/>
    </location>
</feature>
<evidence type="ECO:0000256" key="13">
    <source>
        <dbReference type="SAM" id="MobiDB-lite"/>
    </source>
</evidence>
<dbReference type="GO" id="GO:0050421">
    <property type="term" value="F:nitrite reductase (NO-forming) activity"/>
    <property type="evidence" value="ECO:0007669"/>
    <property type="project" value="UniProtKB-EC"/>
</dbReference>
<reference evidence="16 17" key="1">
    <citation type="submission" date="2020-02" db="EMBL/GenBank/DDBJ databases">
        <title>Balneolaceae bacterium YR4-1, complete genome.</title>
        <authorList>
            <person name="Li Y."/>
            <person name="Wu S."/>
        </authorList>
    </citation>
    <scope>NUCLEOTIDE SEQUENCE [LARGE SCALE GENOMIC DNA]</scope>
    <source>
        <strain evidence="16 17">YR4-1</strain>
    </source>
</reference>
<accession>A0A6M1SSP1</accession>
<dbReference type="AlphaFoldDB" id="A0A6M1SSP1"/>
<feature type="region of interest" description="Disordered" evidence="13">
    <location>
        <begin position="27"/>
        <end position="59"/>
    </location>
</feature>
<feature type="binding site" description="type 1 copper site" evidence="12">
    <location>
        <position position="169"/>
    </location>
    <ligand>
        <name>Cu cation</name>
        <dbReference type="ChEBI" id="CHEBI:23378"/>
        <label>1</label>
    </ligand>
</feature>
<evidence type="ECO:0000256" key="4">
    <source>
        <dbReference type="ARBA" id="ARBA00011233"/>
    </source>
</evidence>
<gene>
    <name evidence="16" type="primary">nirK</name>
    <name evidence="16" type="ORF">G3570_00570</name>
</gene>
<proteinExistence type="inferred from homology"/>
<evidence type="ECO:0000256" key="5">
    <source>
        <dbReference type="ARBA" id="ARBA00011882"/>
    </source>
</evidence>
<feature type="binding site" description="type 1 copper site" evidence="12">
    <location>
        <position position="120"/>
    </location>
    <ligand>
        <name>Cu cation</name>
        <dbReference type="ChEBI" id="CHEBI:23378"/>
        <label>1</label>
    </ligand>
</feature>
<name>A0A6M1SSP1_9BACT</name>
<dbReference type="PRINTS" id="PR00695">
    <property type="entry name" value="CUNO2RDTASE"/>
</dbReference>
<comment type="cofactor">
    <cofactor evidence="1 12">
        <name>Cu(+)</name>
        <dbReference type="ChEBI" id="CHEBI:49552"/>
    </cofactor>
</comment>
<dbReference type="GO" id="GO:0005507">
    <property type="term" value="F:copper ion binding"/>
    <property type="evidence" value="ECO:0007669"/>
    <property type="project" value="InterPro"/>
</dbReference>
<evidence type="ECO:0000259" key="15">
    <source>
        <dbReference type="Pfam" id="PF07732"/>
    </source>
</evidence>
<comment type="catalytic activity">
    <reaction evidence="11">
        <text>nitric oxide + Fe(III)-[cytochrome c] + H2O = Fe(II)-[cytochrome c] + nitrite + 2 H(+)</text>
        <dbReference type="Rhea" id="RHEA:15233"/>
        <dbReference type="Rhea" id="RHEA-COMP:10350"/>
        <dbReference type="Rhea" id="RHEA-COMP:14399"/>
        <dbReference type="ChEBI" id="CHEBI:15377"/>
        <dbReference type="ChEBI" id="CHEBI:15378"/>
        <dbReference type="ChEBI" id="CHEBI:16301"/>
        <dbReference type="ChEBI" id="CHEBI:16480"/>
        <dbReference type="ChEBI" id="CHEBI:29033"/>
        <dbReference type="ChEBI" id="CHEBI:29034"/>
        <dbReference type="EC" id="1.7.2.1"/>
    </reaction>
</comment>
<feature type="chain" id="PRO_5026775558" description="Copper-containing nitrite reductase" evidence="14">
    <location>
        <begin position="26"/>
        <end position="348"/>
    </location>
</feature>
<evidence type="ECO:0000256" key="6">
    <source>
        <dbReference type="ARBA" id="ARBA00017290"/>
    </source>
</evidence>
<keyword evidence="9 16" id="KW-0560">Oxidoreductase</keyword>
<feature type="signal peptide" evidence="14">
    <location>
        <begin position="1"/>
        <end position="25"/>
    </location>
</feature>
<evidence type="ECO:0000256" key="14">
    <source>
        <dbReference type="SAM" id="SignalP"/>
    </source>
</evidence>
<evidence type="ECO:0000256" key="9">
    <source>
        <dbReference type="ARBA" id="ARBA00023002"/>
    </source>
</evidence>
<comment type="similarity">
    <text evidence="3">Belongs to the multicopper oxidase family.</text>
</comment>
<evidence type="ECO:0000313" key="16">
    <source>
        <dbReference type="EMBL" id="NGP75108.1"/>
    </source>
</evidence>
<dbReference type="PANTHER" id="PTHR11709">
    <property type="entry name" value="MULTI-COPPER OXIDASE"/>
    <property type="match status" value="1"/>
</dbReference>
<dbReference type="EC" id="1.7.2.1" evidence="5"/>
<organism evidence="16 17">
    <name type="scientific">Halalkalibaculum roseum</name>
    <dbReference type="NCBI Taxonomy" id="2709311"/>
    <lineage>
        <taxon>Bacteria</taxon>
        <taxon>Pseudomonadati</taxon>
        <taxon>Balneolota</taxon>
        <taxon>Balneolia</taxon>
        <taxon>Balneolales</taxon>
        <taxon>Balneolaceae</taxon>
        <taxon>Halalkalibaculum</taxon>
    </lineage>
</organism>
<keyword evidence="8" id="KW-0677">Repeat</keyword>
<evidence type="ECO:0000256" key="8">
    <source>
        <dbReference type="ARBA" id="ARBA00022737"/>
    </source>
</evidence>
<dbReference type="CDD" id="cd04208">
    <property type="entry name" value="CuRO_2_CuNIR"/>
    <property type="match status" value="1"/>
</dbReference>
<dbReference type="InterPro" id="IPR008972">
    <property type="entry name" value="Cupredoxin"/>
</dbReference>
<dbReference type="Pfam" id="PF07732">
    <property type="entry name" value="Cu-oxidase_3"/>
    <property type="match status" value="1"/>
</dbReference>
<dbReference type="Proteomes" id="UP000473278">
    <property type="component" value="Unassembled WGS sequence"/>
</dbReference>
<evidence type="ECO:0000256" key="12">
    <source>
        <dbReference type="PIRSR" id="PIRSR601287-1"/>
    </source>
</evidence>
<keyword evidence="14" id="KW-0732">Signal</keyword>
<feature type="binding site" description="type 1 copper site" evidence="12">
    <location>
        <position position="125"/>
    </location>
    <ligand>
        <name>Cu cation</name>
        <dbReference type="ChEBI" id="CHEBI:23378"/>
        <label>1</label>
    </ligand>
</feature>
<dbReference type="InterPro" id="IPR001287">
    <property type="entry name" value="NO2-reductase_Cu"/>
</dbReference>
<evidence type="ECO:0000256" key="11">
    <source>
        <dbReference type="ARBA" id="ARBA00049340"/>
    </source>
</evidence>
<dbReference type="NCBIfam" id="TIGR02376">
    <property type="entry name" value="Cu_nitrite_red"/>
    <property type="match status" value="1"/>
</dbReference>
<dbReference type="EMBL" id="JAALLT010000001">
    <property type="protein sequence ID" value="NGP75108.1"/>
    <property type="molecule type" value="Genomic_DNA"/>
</dbReference>